<dbReference type="OrthoDB" id="449686at2"/>
<dbReference type="EMBL" id="CZCS02000192">
    <property type="protein sequence ID" value="VXD20420.1"/>
    <property type="molecule type" value="Genomic_DNA"/>
</dbReference>
<dbReference type="Gene3D" id="3.40.50.1820">
    <property type="entry name" value="alpha/beta hydrolase"/>
    <property type="match status" value="1"/>
</dbReference>
<dbReference type="AlphaFoldDB" id="A0A7Z9DZL0"/>
<evidence type="ECO:0000313" key="3">
    <source>
        <dbReference type="Proteomes" id="UP000182190"/>
    </source>
</evidence>
<dbReference type="InterPro" id="IPR000073">
    <property type="entry name" value="AB_hydrolase_1"/>
</dbReference>
<dbReference type="Proteomes" id="UP000182190">
    <property type="component" value="Unassembled WGS sequence"/>
</dbReference>
<gene>
    <name evidence="2" type="ORF">PL9631_510016</name>
</gene>
<reference evidence="2" key="1">
    <citation type="submission" date="2019-10" db="EMBL/GenBank/DDBJ databases">
        <authorList>
            <consortium name="Genoscope - CEA"/>
            <person name="William W."/>
        </authorList>
    </citation>
    <scope>NUCLEOTIDE SEQUENCE [LARGE SCALE GENOMIC DNA]</scope>
    <source>
        <strain evidence="2">BBR_PRJEB10994</strain>
    </source>
</reference>
<name>A0A7Z9DZL0_9CYAN</name>
<proteinExistence type="predicted"/>
<evidence type="ECO:0000259" key="1">
    <source>
        <dbReference type="Pfam" id="PF12697"/>
    </source>
</evidence>
<keyword evidence="3" id="KW-1185">Reference proteome</keyword>
<organism evidence="2 3">
    <name type="scientific">Planktothrix paucivesiculata PCC 9631</name>
    <dbReference type="NCBI Taxonomy" id="671071"/>
    <lineage>
        <taxon>Bacteria</taxon>
        <taxon>Bacillati</taxon>
        <taxon>Cyanobacteriota</taxon>
        <taxon>Cyanophyceae</taxon>
        <taxon>Oscillatoriophycideae</taxon>
        <taxon>Oscillatoriales</taxon>
        <taxon>Microcoleaceae</taxon>
        <taxon>Planktothrix</taxon>
    </lineage>
</organism>
<accession>A0A7Z9DZL0</accession>
<sequence length="302" mass="34122">MLTTSSVPQTWLWKGYPICYVSEGNNGPAVVLVHGFGASWGHWRKNIPELAKHCRVFAIDLIGFGGSAKPKPSQEMGYTFETWGEQIADFCREIVQDKVFLVGNSIGCIAVMQAAVDYPDIVREVALLNCSLRLLHDRKRSELPWYRNYGSSVVQELLKYSWFNQFFFNLLATPKTVKKVLLQAYKRDEAVTDELVEMLLKPAQDQGAVEVFAAFTRYSQGPLPEDLLPKLPCLAIILWGTDDPWEPIEFGEQFKQYSTVKQFIRLEGVGHCPQDEAPELVNPILLDWMVGAGAVTIFDDNK</sequence>
<dbReference type="GO" id="GO:0003824">
    <property type="term" value="F:catalytic activity"/>
    <property type="evidence" value="ECO:0007669"/>
    <property type="project" value="InterPro"/>
</dbReference>
<feature type="domain" description="AB hydrolase-1" evidence="1">
    <location>
        <begin position="30"/>
        <end position="282"/>
    </location>
</feature>
<dbReference type="SUPFAM" id="SSF53474">
    <property type="entry name" value="alpha/beta-Hydrolases"/>
    <property type="match status" value="1"/>
</dbReference>
<dbReference type="PRINTS" id="PR00412">
    <property type="entry name" value="EPOXHYDRLASE"/>
</dbReference>
<dbReference type="PANTHER" id="PTHR46438">
    <property type="entry name" value="ALPHA/BETA-HYDROLASES SUPERFAMILY PROTEIN"/>
    <property type="match status" value="1"/>
</dbReference>
<dbReference type="InterPro" id="IPR029058">
    <property type="entry name" value="AB_hydrolase_fold"/>
</dbReference>
<comment type="caution">
    <text evidence="2">The sequence shown here is derived from an EMBL/GenBank/DDBJ whole genome shotgun (WGS) entry which is preliminary data.</text>
</comment>
<dbReference type="PANTHER" id="PTHR46438:SF12">
    <property type="entry name" value="ALPHA_BETA-HYDROLASES SUPERFAMILY PROTEIN"/>
    <property type="match status" value="1"/>
</dbReference>
<dbReference type="RefSeq" id="WP_083618822.1">
    <property type="nucleotide sequence ID" value="NZ_LR735008.1"/>
</dbReference>
<protein>
    <recommendedName>
        <fullName evidence="1">AB hydrolase-1 domain-containing protein</fullName>
    </recommendedName>
</protein>
<evidence type="ECO:0000313" key="2">
    <source>
        <dbReference type="EMBL" id="VXD20420.1"/>
    </source>
</evidence>
<dbReference type="Pfam" id="PF12697">
    <property type="entry name" value="Abhydrolase_6"/>
    <property type="match status" value="1"/>
</dbReference>
<dbReference type="PRINTS" id="PR00111">
    <property type="entry name" value="ABHYDROLASE"/>
</dbReference>
<dbReference type="InterPro" id="IPR000639">
    <property type="entry name" value="Epox_hydrolase-like"/>
</dbReference>